<name>A0ACB8QS52_9AGAM</name>
<sequence length="233" mass="26446">MAPTETRKTGSSTKAPTVKKEKIFHPNSRKADQLNRKENRKSKLAEQAVNRTKKQASFVDFFGFFYHALPPDESVLTLDDLHSLIRDVWLTRNDAEIAAEQAARRKGRPKSVKQQKLEELKLRETEEYRTGMEVPDLTHTANVALMRQWDEADFSFTQILRFIRVTSVKPDLFLVTRPGKHHALLEKQSGDNHPAPGDDAPMLMDPVEDRDVPLAEEPLSRFASTIVGMDGPS</sequence>
<accession>A0ACB8QS52</accession>
<protein>
    <submittedName>
        <fullName evidence="1">Uncharacterized protein</fullName>
    </submittedName>
</protein>
<comment type="caution">
    <text evidence="1">The sequence shown here is derived from an EMBL/GenBank/DDBJ whole genome shotgun (WGS) entry which is preliminary data.</text>
</comment>
<dbReference type="Proteomes" id="UP000814128">
    <property type="component" value="Unassembled WGS sequence"/>
</dbReference>
<keyword evidence="2" id="KW-1185">Reference proteome</keyword>
<dbReference type="EMBL" id="MU273500">
    <property type="protein sequence ID" value="KAI0034445.1"/>
    <property type="molecule type" value="Genomic_DNA"/>
</dbReference>
<reference evidence="1" key="1">
    <citation type="submission" date="2021-02" db="EMBL/GenBank/DDBJ databases">
        <authorList>
            <consortium name="DOE Joint Genome Institute"/>
            <person name="Ahrendt S."/>
            <person name="Looney B.P."/>
            <person name="Miyauchi S."/>
            <person name="Morin E."/>
            <person name="Drula E."/>
            <person name="Courty P.E."/>
            <person name="Chicoki N."/>
            <person name="Fauchery L."/>
            <person name="Kohler A."/>
            <person name="Kuo A."/>
            <person name="Labutti K."/>
            <person name="Pangilinan J."/>
            <person name="Lipzen A."/>
            <person name="Riley R."/>
            <person name="Andreopoulos W."/>
            <person name="He G."/>
            <person name="Johnson J."/>
            <person name="Barry K.W."/>
            <person name="Grigoriev I.V."/>
            <person name="Nagy L."/>
            <person name="Hibbett D."/>
            <person name="Henrissat B."/>
            <person name="Matheny P.B."/>
            <person name="Labbe J."/>
            <person name="Martin F."/>
        </authorList>
    </citation>
    <scope>NUCLEOTIDE SEQUENCE</scope>
    <source>
        <strain evidence="1">EC-137</strain>
    </source>
</reference>
<proteinExistence type="predicted"/>
<organism evidence="1 2">
    <name type="scientific">Vararia minispora EC-137</name>
    <dbReference type="NCBI Taxonomy" id="1314806"/>
    <lineage>
        <taxon>Eukaryota</taxon>
        <taxon>Fungi</taxon>
        <taxon>Dikarya</taxon>
        <taxon>Basidiomycota</taxon>
        <taxon>Agaricomycotina</taxon>
        <taxon>Agaricomycetes</taxon>
        <taxon>Russulales</taxon>
        <taxon>Lachnocladiaceae</taxon>
        <taxon>Vararia</taxon>
    </lineage>
</organism>
<reference evidence="1" key="2">
    <citation type="journal article" date="2022" name="New Phytol.">
        <title>Evolutionary transition to the ectomycorrhizal habit in the genomes of a hyperdiverse lineage of mushroom-forming fungi.</title>
        <authorList>
            <person name="Looney B."/>
            <person name="Miyauchi S."/>
            <person name="Morin E."/>
            <person name="Drula E."/>
            <person name="Courty P.E."/>
            <person name="Kohler A."/>
            <person name="Kuo A."/>
            <person name="LaButti K."/>
            <person name="Pangilinan J."/>
            <person name="Lipzen A."/>
            <person name="Riley R."/>
            <person name="Andreopoulos W."/>
            <person name="He G."/>
            <person name="Johnson J."/>
            <person name="Nolan M."/>
            <person name="Tritt A."/>
            <person name="Barry K.W."/>
            <person name="Grigoriev I.V."/>
            <person name="Nagy L.G."/>
            <person name="Hibbett D."/>
            <person name="Henrissat B."/>
            <person name="Matheny P.B."/>
            <person name="Labbe J."/>
            <person name="Martin F.M."/>
        </authorList>
    </citation>
    <scope>NUCLEOTIDE SEQUENCE</scope>
    <source>
        <strain evidence="1">EC-137</strain>
    </source>
</reference>
<gene>
    <name evidence="1" type="ORF">K488DRAFT_77201</name>
</gene>
<evidence type="ECO:0000313" key="1">
    <source>
        <dbReference type="EMBL" id="KAI0034445.1"/>
    </source>
</evidence>
<evidence type="ECO:0000313" key="2">
    <source>
        <dbReference type="Proteomes" id="UP000814128"/>
    </source>
</evidence>